<dbReference type="EMBL" id="CAFBOR010000031">
    <property type="protein sequence ID" value="CAB4981017.1"/>
    <property type="molecule type" value="Genomic_DNA"/>
</dbReference>
<reference evidence="2" key="1">
    <citation type="submission" date="2020-05" db="EMBL/GenBank/DDBJ databases">
        <authorList>
            <person name="Chiriac C."/>
            <person name="Salcher M."/>
            <person name="Ghai R."/>
            <person name="Kavagutti S V."/>
        </authorList>
    </citation>
    <scope>NUCLEOTIDE SEQUENCE</scope>
</reference>
<sequence length="216" mass="23056">MITAIGPQDRSPTKRVSPIIESDRTNKSAPATATKLPLASAAAPMTPITTTYAVTGGKYALCPPAFIPAASLRQEFAEKATTSSVVIIGAGEPGESIRNPTEYATCASRNAERPGTNRSDGSIKKMSPMSDRTSAATNQARIDEYLGSRASATPIKRISTPGLATYSMRLFERSTAHQSTSATTPARRSIATARGFTRSHQARQRHQTLRERCLGC</sequence>
<evidence type="ECO:0000313" key="2">
    <source>
        <dbReference type="EMBL" id="CAB4981017.1"/>
    </source>
</evidence>
<gene>
    <name evidence="2" type="ORF">UFOPK3974_00359</name>
</gene>
<protein>
    <submittedName>
        <fullName evidence="2">Unannotated protein</fullName>
    </submittedName>
</protein>
<feature type="region of interest" description="Disordered" evidence="1">
    <location>
        <begin position="1"/>
        <end position="32"/>
    </location>
</feature>
<accession>A0A6J7MJU6</accession>
<name>A0A6J7MJU6_9ZZZZ</name>
<dbReference type="AlphaFoldDB" id="A0A6J7MJU6"/>
<feature type="region of interest" description="Disordered" evidence="1">
    <location>
        <begin position="109"/>
        <end position="136"/>
    </location>
</feature>
<organism evidence="2">
    <name type="scientific">freshwater metagenome</name>
    <dbReference type="NCBI Taxonomy" id="449393"/>
    <lineage>
        <taxon>unclassified sequences</taxon>
        <taxon>metagenomes</taxon>
        <taxon>ecological metagenomes</taxon>
    </lineage>
</organism>
<evidence type="ECO:0000256" key="1">
    <source>
        <dbReference type="SAM" id="MobiDB-lite"/>
    </source>
</evidence>
<proteinExistence type="predicted"/>